<feature type="compositionally biased region" description="Low complexity" evidence="1">
    <location>
        <begin position="342"/>
        <end position="360"/>
    </location>
</feature>
<evidence type="ECO:0000313" key="3">
    <source>
        <dbReference type="Proteomes" id="UP000030106"/>
    </source>
</evidence>
<feature type="compositionally biased region" description="Basic and acidic residues" evidence="1">
    <location>
        <begin position="424"/>
        <end position="433"/>
    </location>
</feature>
<dbReference type="EMBL" id="ANFO01000567">
    <property type="protein sequence ID" value="KGQ08569.1"/>
    <property type="molecule type" value="Genomic_DNA"/>
</dbReference>
<protein>
    <submittedName>
        <fullName evidence="2">Uncharacterized protein</fullName>
    </submittedName>
</protein>
<dbReference type="STRING" id="1245745.A0A0A2W6H1"/>
<organism evidence="2 3">
    <name type="scientific">Beauveria bassiana D1-5</name>
    <dbReference type="NCBI Taxonomy" id="1245745"/>
    <lineage>
        <taxon>Eukaryota</taxon>
        <taxon>Fungi</taxon>
        <taxon>Dikarya</taxon>
        <taxon>Ascomycota</taxon>
        <taxon>Pezizomycotina</taxon>
        <taxon>Sordariomycetes</taxon>
        <taxon>Hypocreomycetidae</taxon>
        <taxon>Hypocreales</taxon>
        <taxon>Cordycipitaceae</taxon>
        <taxon>Beauveria</taxon>
    </lineage>
</organism>
<name>A0A0A2W6H1_BEABA</name>
<feature type="region of interest" description="Disordered" evidence="1">
    <location>
        <begin position="19"/>
        <end position="111"/>
    </location>
</feature>
<dbReference type="AlphaFoldDB" id="A0A0A2W6H1"/>
<feature type="region of interest" description="Disordered" evidence="1">
    <location>
        <begin position="409"/>
        <end position="433"/>
    </location>
</feature>
<accession>A0A0A2W6H1</accession>
<evidence type="ECO:0000313" key="2">
    <source>
        <dbReference type="EMBL" id="KGQ08569.1"/>
    </source>
</evidence>
<comment type="caution">
    <text evidence="2">The sequence shown here is derived from an EMBL/GenBank/DDBJ whole genome shotgun (WGS) entry which is preliminary data.</text>
</comment>
<dbReference type="OrthoDB" id="4525115at2759"/>
<evidence type="ECO:0000256" key="1">
    <source>
        <dbReference type="SAM" id="MobiDB-lite"/>
    </source>
</evidence>
<reference evidence="2 3" key="1">
    <citation type="submission" date="2012-10" db="EMBL/GenBank/DDBJ databases">
        <title>Genome sequencing and analysis of entomopathogenic fungi Beauveria bassiana D1-5.</title>
        <authorList>
            <person name="Li Q."/>
            <person name="Wang L."/>
            <person name="Zhang Z."/>
            <person name="Wang Q."/>
            <person name="Ren J."/>
            <person name="Wang M."/>
            <person name="Xu W."/>
            <person name="Wang J."/>
            <person name="Lu Y."/>
            <person name="Du Q."/>
            <person name="Sun Z."/>
        </authorList>
    </citation>
    <scope>NUCLEOTIDE SEQUENCE [LARGE SCALE GENOMIC DNA]</scope>
    <source>
        <strain evidence="2 3">D1-5</strain>
    </source>
</reference>
<proteinExistence type="predicted"/>
<sequence>MRDAPFSMHCRRFFTPLWSQTQPRGHAQRGWARRRPSGDATGRALLRPSQRPSHRQVATKTRDDARPLQEASAGGLAVPASETAARMNRRISVSRTTLSSPPPKPQRPPAFRWPAKLRLNAGYATSSPSRQYRWTPCASAAPHTKGKKKLTQAPSYSLSLSLSFASFAAPLAQRAGREAVLTHLAWLVLKAFFLSAMNNMNNKNWNDRADKDLFFTILSIKNIGVISGAEWTHIGNYMRSIGYGFTNEGCRPHRLLLLPVCPLVPAYPTATSPHQYAVAVLHHQPYMQCNPGPIASFLGLRRATNKIEPAPPPADAALRRIDPSLNPITRRPGPGRGRPRKSAAAGEASAGPASAAVSSVTPLDPNMNASPTPAPAPPQAMDTEVHDPNQQIAMEDEQALVASAADVPYPGAAPVQQGAADGSADEHPSKRQRLDADVMDPESALDDEAVLALAAHNGTTPADYAE</sequence>
<feature type="region of interest" description="Disordered" evidence="1">
    <location>
        <begin position="306"/>
        <end position="384"/>
    </location>
</feature>
<dbReference type="Proteomes" id="UP000030106">
    <property type="component" value="Unassembled WGS sequence"/>
</dbReference>
<gene>
    <name evidence="2" type="ORF">BBAD15_g6084</name>
</gene>
<dbReference type="HOGENOM" id="CLU_586578_0_0_1"/>